<dbReference type="HAMAP" id="MF_00921">
    <property type="entry name" value="PDRP"/>
    <property type="match status" value="1"/>
</dbReference>
<dbReference type="EMBL" id="CP065662">
    <property type="protein sequence ID" value="QPS01642.1"/>
    <property type="molecule type" value="Genomic_DNA"/>
</dbReference>
<evidence type="ECO:0000313" key="7">
    <source>
        <dbReference type="EMBL" id="QPS01642.1"/>
    </source>
</evidence>
<feature type="binding site" evidence="5">
    <location>
        <begin position="153"/>
        <end position="160"/>
    </location>
    <ligand>
        <name>ADP</name>
        <dbReference type="ChEBI" id="CHEBI:456216"/>
    </ligand>
</feature>
<name>A0A109RDR6_9LACT</name>
<organism evidence="7 8">
    <name type="scientific">Aerococcus urinae</name>
    <dbReference type="NCBI Taxonomy" id="1376"/>
    <lineage>
        <taxon>Bacteria</taxon>
        <taxon>Bacillati</taxon>
        <taxon>Bacillota</taxon>
        <taxon>Bacilli</taxon>
        <taxon>Lactobacillales</taxon>
        <taxon>Aerococcaceae</taxon>
        <taxon>Aerococcus</taxon>
    </lineage>
</organism>
<dbReference type="NCBIfam" id="NF003742">
    <property type="entry name" value="PRK05339.1"/>
    <property type="match status" value="1"/>
</dbReference>
<keyword evidence="3 5" id="KW-0547">Nucleotide-binding</keyword>
<evidence type="ECO:0000313" key="6">
    <source>
        <dbReference type="EMBL" id="MCY3053466.1"/>
    </source>
</evidence>
<dbReference type="OrthoDB" id="9782201at2"/>
<dbReference type="InterPro" id="IPR005177">
    <property type="entry name" value="Kinase-pyrophosphorylase"/>
</dbReference>
<dbReference type="GO" id="GO:0005524">
    <property type="term" value="F:ATP binding"/>
    <property type="evidence" value="ECO:0007669"/>
    <property type="project" value="InterPro"/>
</dbReference>
<evidence type="ECO:0000256" key="3">
    <source>
        <dbReference type="ARBA" id="ARBA00022741"/>
    </source>
</evidence>
<comment type="similarity">
    <text evidence="5">Belongs to the pyruvate, phosphate/water dikinase regulatory protein family. PDRP subfamily.</text>
</comment>
<dbReference type="AlphaFoldDB" id="A0A109RDR6"/>
<dbReference type="GO" id="GO:0016776">
    <property type="term" value="F:phosphotransferase activity, phosphate group as acceptor"/>
    <property type="evidence" value="ECO:0007669"/>
    <property type="project" value="UniProtKB-UniRule"/>
</dbReference>
<keyword evidence="4 5" id="KW-0418">Kinase</keyword>
<evidence type="ECO:0000256" key="2">
    <source>
        <dbReference type="ARBA" id="ARBA00022679"/>
    </source>
</evidence>
<keyword evidence="1 5" id="KW-0723">Serine/threonine-protein kinase</keyword>
<evidence type="ECO:0000256" key="4">
    <source>
        <dbReference type="ARBA" id="ARBA00022777"/>
    </source>
</evidence>
<dbReference type="Pfam" id="PF03618">
    <property type="entry name" value="Kinase-PPPase"/>
    <property type="match status" value="1"/>
</dbReference>
<keyword evidence="9" id="KW-1185">Reference proteome</keyword>
<proteinExistence type="inferred from homology"/>
<gene>
    <name evidence="7" type="ORF">I6G68_00760</name>
    <name evidence="6" type="ORF">ODY43_05615</name>
</gene>
<comment type="catalytic activity">
    <reaction evidence="5">
        <text>N(tele)-phospho-L-histidyl/O-phospho-L-threonyl-[pyruvate, phosphate dikinase] + phosphate + H(+) = N(tele)-phospho-L-histidyl/L-threonyl-[pyruvate, phosphate dikinase] + diphosphate</text>
        <dbReference type="Rhea" id="RHEA:43696"/>
        <dbReference type="Rhea" id="RHEA-COMP:10650"/>
        <dbReference type="Rhea" id="RHEA-COMP:10651"/>
        <dbReference type="ChEBI" id="CHEBI:15378"/>
        <dbReference type="ChEBI" id="CHEBI:30013"/>
        <dbReference type="ChEBI" id="CHEBI:33019"/>
        <dbReference type="ChEBI" id="CHEBI:43474"/>
        <dbReference type="ChEBI" id="CHEBI:61977"/>
        <dbReference type="ChEBI" id="CHEBI:83586"/>
        <dbReference type="EC" id="2.7.4.27"/>
    </reaction>
</comment>
<comment type="catalytic activity">
    <reaction evidence="5">
        <text>N(tele)-phospho-L-histidyl/L-threonyl-[pyruvate, phosphate dikinase] + ADP = N(tele)-phospho-L-histidyl/O-phospho-L-threonyl-[pyruvate, phosphate dikinase] + AMP + H(+)</text>
        <dbReference type="Rhea" id="RHEA:43692"/>
        <dbReference type="Rhea" id="RHEA-COMP:10650"/>
        <dbReference type="Rhea" id="RHEA-COMP:10651"/>
        <dbReference type="ChEBI" id="CHEBI:15378"/>
        <dbReference type="ChEBI" id="CHEBI:30013"/>
        <dbReference type="ChEBI" id="CHEBI:61977"/>
        <dbReference type="ChEBI" id="CHEBI:83586"/>
        <dbReference type="ChEBI" id="CHEBI:456215"/>
        <dbReference type="ChEBI" id="CHEBI:456216"/>
        <dbReference type="EC" id="2.7.11.32"/>
    </reaction>
</comment>
<dbReference type="EMBL" id="JAOTML010000005">
    <property type="protein sequence ID" value="MCY3053466.1"/>
    <property type="molecule type" value="Genomic_DNA"/>
</dbReference>
<evidence type="ECO:0000256" key="1">
    <source>
        <dbReference type="ARBA" id="ARBA00022527"/>
    </source>
</evidence>
<dbReference type="GO" id="GO:0043531">
    <property type="term" value="F:ADP binding"/>
    <property type="evidence" value="ECO:0007669"/>
    <property type="project" value="UniProtKB-UniRule"/>
</dbReference>
<dbReference type="GeneID" id="35767136"/>
<dbReference type="KEGG" id="aun:AWM73_00265"/>
<sequence>MRQTKQVFFIISDAVGETARQVTRAALAQFAPDLKSDLRRFPFVKTQEELGEILRDAKAEGAIVAATFVNEDLDRFAHQYAKDHQLTYINFLHELIQGIGQATGLSPKEQAGGLRKVDDAYLARMSAVEFAIKYDDGNYPKKAFSQADIVILGVSRSSKTPLSLYLANRGYRVANYPLIPEVRYPEELYQVDPKKIFGLMASPQYIMNIRTNRLKYLGLTSDAKYSQLDRIKYELVTASDLYRELGAHVIDIEYKSIEESGAEIIEYLKEEQ</sequence>
<evidence type="ECO:0000313" key="8">
    <source>
        <dbReference type="Proteomes" id="UP000594771"/>
    </source>
</evidence>
<dbReference type="EC" id="2.7.4.27" evidence="5"/>
<evidence type="ECO:0000256" key="5">
    <source>
        <dbReference type="HAMAP-Rule" id="MF_00921"/>
    </source>
</evidence>
<reference evidence="6" key="2">
    <citation type="submission" date="2022-09" db="EMBL/GenBank/DDBJ databases">
        <title>Aerococcus urinae taxonomy study.</title>
        <authorList>
            <person name="Christensen J."/>
            <person name="Senneby E."/>
        </authorList>
    </citation>
    <scope>NUCLEOTIDE SEQUENCE</scope>
    <source>
        <strain evidence="6">NLD-066-U95</strain>
    </source>
</reference>
<dbReference type="RefSeq" id="WP_060777534.1">
    <property type="nucleotide sequence ID" value="NZ_CAJHLF010000001.1"/>
</dbReference>
<reference evidence="7 8" key="1">
    <citation type="submission" date="2020-12" db="EMBL/GenBank/DDBJ databases">
        <title>FDA dAtabase for Regulatory Grade micrObial Sequences (FDA-ARGOS): Supporting development and validation of Infectious Disease Dx tests.</title>
        <authorList>
            <person name="Sproer C."/>
            <person name="Gronow S."/>
            <person name="Severitt S."/>
            <person name="Schroder I."/>
            <person name="Tallon L."/>
            <person name="Sadzewicz L."/>
            <person name="Zhao X."/>
            <person name="Boylan J."/>
            <person name="Ott S."/>
            <person name="Bowen H."/>
            <person name="Vavikolanu K."/>
            <person name="Mehta A."/>
            <person name="Aluvathingal J."/>
            <person name="Nadendla S."/>
            <person name="Lowell S."/>
            <person name="Myers T."/>
            <person name="Yan Y."/>
            <person name="Sichtig H."/>
        </authorList>
    </citation>
    <scope>NUCLEOTIDE SEQUENCE [LARGE SCALE GENOMIC DNA]</scope>
    <source>
        <strain evidence="7 8">FDAARGOS_911</strain>
    </source>
</reference>
<keyword evidence="2 5" id="KW-0808">Transferase</keyword>
<dbReference type="Proteomes" id="UP001069145">
    <property type="component" value="Unassembled WGS sequence"/>
</dbReference>
<dbReference type="EC" id="2.7.11.32" evidence="5"/>
<accession>A0A109RDR6</accession>
<comment type="function">
    <text evidence="5">Bifunctional serine/threonine kinase and phosphorylase involved in the regulation of the pyruvate, phosphate dikinase (PPDK) by catalyzing its phosphorylation/dephosphorylation.</text>
</comment>
<dbReference type="Proteomes" id="UP000594771">
    <property type="component" value="Chromosome"/>
</dbReference>
<protein>
    <recommendedName>
        <fullName evidence="5">Putative pyruvate, phosphate dikinase regulatory protein</fullName>
        <shortName evidence="5">PPDK regulatory protein</shortName>
        <ecNumber evidence="5">2.7.11.32</ecNumber>
        <ecNumber evidence="5">2.7.4.27</ecNumber>
    </recommendedName>
</protein>
<dbReference type="GO" id="GO:0004674">
    <property type="term" value="F:protein serine/threonine kinase activity"/>
    <property type="evidence" value="ECO:0007669"/>
    <property type="project" value="UniProtKB-UniRule"/>
</dbReference>
<evidence type="ECO:0000313" key="9">
    <source>
        <dbReference type="Proteomes" id="UP001069145"/>
    </source>
</evidence>
<dbReference type="PANTHER" id="PTHR31756">
    <property type="entry name" value="PYRUVATE, PHOSPHATE DIKINASE REGULATORY PROTEIN 1, CHLOROPLASTIC"/>
    <property type="match status" value="1"/>
</dbReference>
<dbReference type="InterPro" id="IPR026565">
    <property type="entry name" value="PPDK_reg"/>
</dbReference>
<dbReference type="PANTHER" id="PTHR31756:SF3">
    <property type="entry name" value="PYRUVATE, PHOSPHATE DIKINASE REGULATORY PROTEIN 1, CHLOROPLASTIC"/>
    <property type="match status" value="1"/>
</dbReference>